<evidence type="ECO:0000313" key="5">
    <source>
        <dbReference type="EMBL" id="AKG74714.1"/>
    </source>
</evidence>
<keyword evidence="7" id="KW-1185">Reference proteome</keyword>
<dbReference type="GO" id="GO:0043190">
    <property type="term" value="C:ATP-binding cassette (ABC) transporter complex"/>
    <property type="evidence" value="ECO:0007669"/>
    <property type="project" value="InterPro"/>
</dbReference>
<dbReference type="PIRSF" id="PIRSF002741">
    <property type="entry name" value="MppA"/>
    <property type="match status" value="1"/>
</dbReference>
<evidence type="ECO:0000256" key="2">
    <source>
        <dbReference type="ARBA" id="ARBA00022448"/>
    </source>
</evidence>
<dbReference type="AlphaFoldDB" id="A0A0F7HL96"/>
<evidence type="ECO:0000313" key="8">
    <source>
        <dbReference type="Proteomes" id="UP000183090"/>
    </source>
</evidence>
<keyword evidence="2" id="KW-0813">Transport</keyword>
<dbReference type="InterPro" id="IPR039424">
    <property type="entry name" value="SBP_5"/>
</dbReference>
<dbReference type="Proteomes" id="UP000034029">
    <property type="component" value="Chromosome"/>
</dbReference>
<dbReference type="PANTHER" id="PTHR30290">
    <property type="entry name" value="PERIPLASMIC BINDING COMPONENT OF ABC TRANSPORTER"/>
    <property type="match status" value="1"/>
</dbReference>
<dbReference type="GO" id="GO:0015833">
    <property type="term" value="P:peptide transport"/>
    <property type="evidence" value="ECO:0007669"/>
    <property type="project" value="TreeGrafter"/>
</dbReference>
<feature type="domain" description="Solute-binding protein family 5" evidence="4">
    <location>
        <begin position="76"/>
        <end position="432"/>
    </location>
</feature>
<comment type="similarity">
    <text evidence="1">Belongs to the bacterial solute-binding protein 5 family.</text>
</comment>
<dbReference type="CDD" id="cd08518">
    <property type="entry name" value="PBP2_NikA_DppA_OppA_like_19"/>
    <property type="match status" value="1"/>
</dbReference>
<dbReference type="PANTHER" id="PTHR30290:SF9">
    <property type="entry name" value="OLIGOPEPTIDE-BINDING PROTEIN APPA"/>
    <property type="match status" value="1"/>
</dbReference>
<dbReference type="OrthoDB" id="9771733at2"/>
<protein>
    <submittedName>
        <fullName evidence="5">Nickel ABC transporter substrate-binding protein</fullName>
    </submittedName>
    <submittedName>
        <fullName evidence="6">Peptide/nickel transport system substrate-binding protein</fullName>
    </submittedName>
</protein>
<evidence type="ECO:0000313" key="7">
    <source>
        <dbReference type="Proteomes" id="UP000034029"/>
    </source>
</evidence>
<reference evidence="5 7" key="1">
    <citation type="journal article" date="2015" name="Int. J. Syst. Evol. Microbiol.">
        <title>Complete genome sequence of Salinicoccus halodurans H3B36, isolated from the Qaidam Basin in China.</title>
        <authorList>
            <person name="Jiang K."/>
            <person name="Xue Y."/>
            <person name="Ma Y."/>
        </authorList>
    </citation>
    <scope>NUCLEOTIDE SEQUENCE [LARGE SCALE GENOMIC DNA]</scope>
    <source>
        <strain evidence="5 7">H3B36</strain>
    </source>
</reference>
<dbReference type="InterPro" id="IPR000914">
    <property type="entry name" value="SBP_5_dom"/>
</dbReference>
<proteinExistence type="inferred from homology"/>
<dbReference type="KEGG" id="shv:AAT16_11225"/>
<keyword evidence="3" id="KW-0732">Signal</keyword>
<name>A0A0F7HL96_9STAP</name>
<sequence>MRKISIIVIFMVLGILSACSNEKMEMQAENSPKNDELVLAIGGEPEEGFDPTTGWGMYGSPLFQSTLLKYDADFNIENDLATEYQISEDGKTYKVGIRDDAVFSDQEPLTAEDVVFTFETAKGSGSVIDLSNLEKVEATDAHTVEFTLKEPQSTFLSHLVILGIVPEHAYDDTYNEHPIGSGPYQLVQWNKGQQLIVEENPYYYGEKSEFKRLTFLFLEEDAAFAAAKSDEVDVAAVTPSFAEKEVTGMDLFALDTVDNRGIMFPFVESGKKKEDGTPIGNDVTSDETIRKAIDMAMDREALVEGVLNGYGTPAYSVADHLPWWNPETEVTDNQLEEAKKLLDEAGWKINDAGIREKEGLEAAFKILYPAGDEIRQSLSIAAADQIKTLGIEVTTEGQSWNELEKSMHSNPVMMGWGSHDPLEMYNIYSSSTRGEGYYNANYYSNPAVDEYMEKAMHATTQEEAYEYWKKAQWDGETGFSSRGDAPWTWLVNIQHLYLVDENLNIGNQKLHPHGHGWPITDNIDQWHWNE</sequence>
<reference evidence="6 8" key="3">
    <citation type="submission" date="2016-10" db="EMBL/GenBank/DDBJ databases">
        <authorList>
            <person name="Varghese N."/>
            <person name="Submissions S."/>
        </authorList>
    </citation>
    <scope>NUCLEOTIDE SEQUENCE [LARGE SCALE GENOMIC DNA]</scope>
    <source>
        <strain evidence="6 8">CGMCC 1.6501</strain>
    </source>
</reference>
<organism evidence="6 8">
    <name type="scientific">Salinicoccus halodurans</name>
    <dbReference type="NCBI Taxonomy" id="407035"/>
    <lineage>
        <taxon>Bacteria</taxon>
        <taxon>Bacillati</taxon>
        <taxon>Bacillota</taxon>
        <taxon>Bacilli</taxon>
        <taxon>Bacillales</taxon>
        <taxon>Staphylococcaceae</taxon>
        <taxon>Salinicoccus</taxon>
    </lineage>
</organism>
<evidence type="ECO:0000259" key="4">
    <source>
        <dbReference type="Pfam" id="PF00496"/>
    </source>
</evidence>
<dbReference type="Gene3D" id="3.40.190.10">
    <property type="entry name" value="Periplasmic binding protein-like II"/>
    <property type="match status" value="1"/>
</dbReference>
<reference evidence="7" key="2">
    <citation type="submission" date="2015-04" db="EMBL/GenBank/DDBJ databases">
        <title>Complete genome sequence of Salinicoccus halodurans strain H3B36, isolated from the Qaidam basin of China.</title>
        <authorList>
            <person name="Ma Y."/>
            <person name="Jiang K."/>
            <person name="Xue Y."/>
        </authorList>
    </citation>
    <scope>NUCLEOTIDE SEQUENCE [LARGE SCALE GENOMIC DNA]</scope>
    <source>
        <strain evidence="7">H3B36</strain>
    </source>
</reference>
<dbReference type="Proteomes" id="UP000183090">
    <property type="component" value="Unassembled WGS sequence"/>
</dbReference>
<gene>
    <name evidence="5" type="ORF">AAT16_11225</name>
    <name evidence="6" type="ORF">SAMN05216235_2202</name>
</gene>
<dbReference type="InterPro" id="IPR030678">
    <property type="entry name" value="Peptide/Ni-bd"/>
</dbReference>
<accession>A0A0F7HL96</accession>
<dbReference type="EMBL" id="FOTB01000005">
    <property type="protein sequence ID" value="SFK88134.1"/>
    <property type="molecule type" value="Genomic_DNA"/>
</dbReference>
<evidence type="ECO:0000256" key="3">
    <source>
        <dbReference type="ARBA" id="ARBA00022729"/>
    </source>
</evidence>
<dbReference type="Gene3D" id="3.10.105.10">
    <property type="entry name" value="Dipeptide-binding Protein, Domain 3"/>
    <property type="match status" value="1"/>
</dbReference>
<dbReference type="GO" id="GO:0042597">
    <property type="term" value="C:periplasmic space"/>
    <property type="evidence" value="ECO:0007669"/>
    <property type="project" value="UniProtKB-ARBA"/>
</dbReference>
<dbReference type="GO" id="GO:1904680">
    <property type="term" value="F:peptide transmembrane transporter activity"/>
    <property type="evidence" value="ECO:0007669"/>
    <property type="project" value="TreeGrafter"/>
</dbReference>
<dbReference type="PROSITE" id="PS51257">
    <property type="entry name" value="PROKAR_LIPOPROTEIN"/>
    <property type="match status" value="1"/>
</dbReference>
<evidence type="ECO:0000256" key="1">
    <source>
        <dbReference type="ARBA" id="ARBA00005695"/>
    </source>
</evidence>
<evidence type="ECO:0000313" key="6">
    <source>
        <dbReference type="EMBL" id="SFK88134.1"/>
    </source>
</evidence>
<dbReference type="Pfam" id="PF00496">
    <property type="entry name" value="SBP_bac_5"/>
    <property type="match status" value="1"/>
</dbReference>
<dbReference type="SUPFAM" id="SSF53850">
    <property type="entry name" value="Periplasmic binding protein-like II"/>
    <property type="match status" value="1"/>
</dbReference>
<dbReference type="RefSeq" id="WP_046790893.1">
    <property type="nucleotide sequence ID" value="NZ_CP011366.1"/>
</dbReference>
<dbReference type="EMBL" id="CP011366">
    <property type="protein sequence ID" value="AKG74714.1"/>
    <property type="molecule type" value="Genomic_DNA"/>
</dbReference>